<keyword evidence="5" id="KW-0808">Transferase</keyword>
<feature type="compositionally biased region" description="Low complexity" evidence="12">
    <location>
        <begin position="477"/>
        <end position="486"/>
    </location>
</feature>
<evidence type="ECO:0000313" key="14">
    <source>
        <dbReference type="EMBL" id="KAJ8430575.1"/>
    </source>
</evidence>
<keyword evidence="3" id="KW-1003">Cell membrane</keyword>
<feature type="compositionally biased region" description="Low complexity" evidence="12">
    <location>
        <begin position="420"/>
        <end position="429"/>
    </location>
</feature>
<evidence type="ECO:0000256" key="12">
    <source>
        <dbReference type="SAM" id="MobiDB-lite"/>
    </source>
</evidence>
<evidence type="ECO:0000256" key="9">
    <source>
        <dbReference type="ARBA" id="ARBA00023136"/>
    </source>
</evidence>
<evidence type="ECO:0000259" key="13">
    <source>
        <dbReference type="PROSITE" id="PS50011"/>
    </source>
</evidence>
<dbReference type="PANTHER" id="PTHR47985:SF4">
    <property type="entry name" value="SERINE_THREONINE-PROTEIN KINASE PBL27"/>
    <property type="match status" value="1"/>
</dbReference>
<keyword evidence="6 11" id="KW-0547">Nucleotide-binding</keyword>
<feature type="compositionally biased region" description="Basic and acidic residues" evidence="12">
    <location>
        <begin position="438"/>
        <end position="451"/>
    </location>
</feature>
<name>A0A9Q1Q701_9CARY</name>
<keyword evidence="10" id="KW-0449">Lipoprotein</keyword>
<dbReference type="GO" id="GO:0005524">
    <property type="term" value="F:ATP binding"/>
    <property type="evidence" value="ECO:0007669"/>
    <property type="project" value="UniProtKB-UniRule"/>
</dbReference>
<dbReference type="PROSITE" id="PS50011">
    <property type="entry name" value="PROTEIN_KINASE_DOM"/>
    <property type="match status" value="1"/>
</dbReference>
<proteinExistence type="inferred from homology"/>
<feature type="region of interest" description="Disordered" evidence="12">
    <location>
        <begin position="1"/>
        <end position="46"/>
    </location>
</feature>
<dbReference type="SMART" id="SM00220">
    <property type="entry name" value="S_TKc"/>
    <property type="match status" value="1"/>
</dbReference>
<accession>A0A9Q1Q701</accession>
<evidence type="ECO:0000313" key="15">
    <source>
        <dbReference type="Proteomes" id="UP001153076"/>
    </source>
</evidence>
<feature type="binding site" evidence="11">
    <location>
        <position position="120"/>
    </location>
    <ligand>
        <name>ATP</name>
        <dbReference type="ChEBI" id="CHEBI:30616"/>
    </ligand>
</feature>
<evidence type="ECO:0000256" key="7">
    <source>
        <dbReference type="ARBA" id="ARBA00022777"/>
    </source>
</evidence>
<evidence type="ECO:0000256" key="2">
    <source>
        <dbReference type="ARBA" id="ARBA00008684"/>
    </source>
</evidence>
<dbReference type="Gene3D" id="3.30.200.20">
    <property type="entry name" value="Phosphorylase Kinase, domain 1"/>
    <property type="match status" value="1"/>
</dbReference>
<evidence type="ECO:0000256" key="1">
    <source>
        <dbReference type="ARBA" id="ARBA00004193"/>
    </source>
</evidence>
<dbReference type="PROSITE" id="PS00108">
    <property type="entry name" value="PROTEIN_KINASE_ST"/>
    <property type="match status" value="1"/>
</dbReference>
<dbReference type="PROSITE" id="PS00107">
    <property type="entry name" value="PROTEIN_KINASE_ATP"/>
    <property type="match status" value="1"/>
</dbReference>
<evidence type="ECO:0000256" key="10">
    <source>
        <dbReference type="ARBA" id="ARBA00023288"/>
    </source>
</evidence>
<comment type="caution">
    <text evidence="14">The sequence shown here is derived from an EMBL/GenBank/DDBJ whole genome shotgun (WGS) entry which is preliminary data.</text>
</comment>
<reference evidence="14" key="1">
    <citation type="submission" date="2022-04" db="EMBL/GenBank/DDBJ databases">
        <title>Carnegiea gigantea Genome sequencing and assembly v2.</title>
        <authorList>
            <person name="Copetti D."/>
            <person name="Sanderson M.J."/>
            <person name="Burquez A."/>
            <person name="Wojciechowski M.F."/>
        </authorList>
    </citation>
    <scope>NUCLEOTIDE SEQUENCE</scope>
    <source>
        <strain evidence="14">SGP5-SGP5p</strain>
        <tissue evidence="14">Aerial part</tissue>
    </source>
</reference>
<organism evidence="14 15">
    <name type="scientific">Carnegiea gigantea</name>
    <dbReference type="NCBI Taxonomy" id="171969"/>
    <lineage>
        <taxon>Eukaryota</taxon>
        <taxon>Viridiplantae</taxon>
        <taxon>Streptophyta</taxon>
        <taxon>Embryophyta</taxon>
        <taxon>Tracheophyta</taxon>
        <taxon>Spermatophyta</taxon>
        <taxon>Magnoliopsida</taxon>
        <taxon>eudicotyledons</taxon>
        <taxon>Gunneridae</taxon>
        <taxon>Pentapetalae</taxon>
        <taxon>Caryophyllales</taxon>
        <taxon>Cactineae</taxon>
        <taxon>Cactaceae</taxon>
        <taxon>Cactoideae</taxon>
        <taxon>Echinocereeae</taxon>
        <taxon>Carnegiea</taxon>
    </lineage>
</organism>
<dbReference type="InterPro" id="IPR011009">
    <property type="entry name" value="Kinase-like_dom_sf"/>
</dbReference>
<keyword evidence="15" id="KW-1185">Reference proteome</keyword>
<protein>
    <recommendedName>
        <fullName evidence="13">Protein kinase domain-containing protein</fullName>
    </recommendedName>
</protein>
<dbReference type="InterPro" id="IPR017441">
    <property type="entry name" value="Protein_kinase_ATP_BS"/>
</dbReference>
<keyword evidence="4" id="KW-0723">Serine/threonine-protein kinase</keyword>
<dbReference type="CDD" id="cd14066">
    <property type="entry name" value="STKc_IRAK"/>
    <property type="match status" value="1"/>
</dbReference>
<dbReference type="OrthoDB" id="4062651at2759"/>
<dbReference type="PANTHER" id="PTHR47985">
    <property type="entry name" value="OS07G0668900 PROTEIN"/>
    <property type="match status" value="1"/>
</dbReference>
<dbReference type="Proteomes" id="UP001153076">
    <property type="component" value="Unassembled WGS sequence"/>
</dbReference>
<feature type="compositionally biased region" description="Basic and acidic residues" evidence="12">
    <location>
        <begin position="504"/>
        <end position="516"/>
    </location>
</feature>
<evidence type="ECO:0000256" key="5">
    <source>
        <dbReference type="ARBA" id="ARBA00022679"/>
    </source>
</evidence>
<dbReference type="InterPro" id="IPR008271">
    <property type="entry name" value="Ser/Thr_kinase_AS"/>
</dbReference>
<evidence type="ECO:0000256" key="3">
    <source>
        <dbReference type="ARBA" id="ARBA00022475"/>
    </source>
</evidence>
<feature type="compositionally biased region" description="Polar residues" evidence="12">
    <location>
        <begin position="530"/>
        <end position="550"/>
    </location>
</feature>
<dbReference type="Pfam" id="PF00069">
    <property type="entry name" value="Pkinase"/>
    <property type="match status" value="1"/>
</dbReference>
<feature type="region of interest" description="Disordered" evidence="12">
    <location>
        <begin position="379"/>
        <end position="604"/>
    </location>
</feature>
<dbReference type="FunFam" id="1.10.510.10:FF:000032">
    <property type="entry name" value="Serine/threonine-protein kinase PBS1"/>
    <property type="match status" value="1"/>
</dbReference>
<feature type="compositionally biased region" description="Acidic residues" evidence="12">
    <location>
        <begin position="595"/>
        <end position="604"/>
    </location>
</feature>
<feature type="domain" description="Protein kinase" evidence="13">
    <location>
        <begin position="91"/>
        <end position="368"/>
    </location>
</feature>
<comment type="similarity">
    <text evidence="2">Belongs to the protein kinase superfamily. Ser/Thr protein kinase family.</text>
</comment>
<dbReference type="GO" id="GO:0010183">
    <property type="term" value="P:pollen tube guidance"/>
    <property type="evidence" value="ECO:0007669"/>
    <property type="project" value="UniProtKB-ARBA"/>
</dbReference>
<dbReference type="GO" id="GO:0004674">
    <property type="term" value="F:protein serine/threonine kinase activity"/>
    <property type="evidence" value="ECO:0007669"/>
    <property type="project" value="UniProtKB-KW"/>
</dbReference>
<feature type="compositionally biased region" description="Low complexity" evidence="12">
    <location>
        <begin position="518"/>
        <end position="529"/>
    </location>
</feature>
<feature type="compositionally biased region" description="Low complexity" evidence="12">
    <location>
        <begin position="577"/>
        <end position="594"/>
    </location>
</feature>
<dbReference type="GO" id="GO:0005886">
    <property type="term" value="C:plasma membrane"/>
    <property type="evidence" value="ECO:0007669"/>
    <property type="project" value="UniProtKB-SubCell"/>
</dbReference>
<dbReference type="Gene3D" id="1.10.510.10">
    <property type="entry name" value="Transferase(Phosphotransferase) domain 1"/>
    <property type="match status" value="1"/>
</dbReference>
<dbReference type="EMBL" id="JAKOGI010000782">
    <property type="protein sequence ID" value="KAJ8430575.1"/>
    <property type="molecule type" value="Genomic_DNA"/>
</dbReference>
<dbReference type="AlphaFoldDB" id="A0A9Q1Q701"/>
<evidence type="ECO:0000256" key="8">
    <source>
        <dbReference type="ARBA" id="ARBA00022840"/>
    </source>
</evidence>
<dbReference type="SUPFAM" id="SSF56112">
    <property type="entry name" value="Protein kinase-like (PK-like)"/>
    <property type="match status" value="1"/>
</dbReference>
<dbReference type="FunFam" id="3.30.200.20:FF:000266">
    <property type="entry name" value="probable serine/threonine-protein kinase RLCKVII"/>
    <property type="match status" value="1"/>
</dbReference>
<evidence type="ECO:0000256" key="11">
    <source>
        <dbReference type="PROSITE-ProRule" id="PRU10141"/>
    </source>
</evidence>
<keyword evidence="8 11" id="KW-0067">ATP-binding</keyword>
<dbReference type="InterPro" id="IPR000719">
    <property type="entry name" value="Prot_kinase_dom"/>
</dbReference>
<keyword evidence="7" id="KW-0418">Kinase</keyword>
<dbReference type="GO" id="GO:0090404">
    <property type="term" value="C:pollen tube tip"/>
    <property type="evidence" value="ECO:0007669"/>
    <property type="project" value="UniProtKB-ARBA"/>
</dbReference>
<keyword evidence="9" id="KW-0472">Membrane</keyword>
<evidence type="ECO:0000256" key="4">
    <source>
        <dbReference type="ARBA" id="ARBA00022527"/>
    </source>
</evidence>
<comment type="subcellular location">
    <subcellularLocation>
        <location evidence="1">Cell membrane</location>
        <topology evidence="1">Lipid-anchor</topology>
    </subcellularLocation>
</comment>
<evidence type="ECO:0000256" key="6">
    <source>
        <dbReference type="ARBA" id="ARBA00022741"/>
    </source>
</evidence>
<sequence>MSCLPCFSKDEEDESPDQPEHNKKESSPQAAPPKDPSASNGTKPRFKFIRPDHLKFTFTYSHTNRTNLVKINLHPAKSFTFRELAVATRNFRQECLIGEGGFGRVFKGKLQSNGQIVAVKQLDRNGMQPNKEFLNEVIMLSLLQHPNLVNLIGYCADGDQRLLVYEYMGMGSLEDHLFGKDPEKKMMDWYKRMKIAAGAAQGLEYLHDKANPSIIYRDLKPSNILLDQNYEPKLCDYGLAKLGASGGKVNPTSRVMGTYGYSAPEYSSSGELTLKSDVYSFGVVLLELITGRRVIDTTRPNDEQNLVTWAQPIFRDPKRFPDLADPRLNKEFPVTGLNQAVGICAMCLQEEASVRPLIGDVVAALSFLAIPQSNAVPASIPTEQKSNGVPEAFSPPPEQKMHYANGNQNQPAQRDKDSSNHNGSSSSRSSDTEDEESNRESVDKKQREAAKSHSNSTKGGHNSEGKTRCHSRGQSADNSDGESSCSDGGGAHDNGNHGHNGTKAVKDQGTAKKDANRSNSDSIDSSQSDAGNFSSQHGSSRGCSPTQRTGSRQRKMVVTFREPSLSSRRNGGRNVEESSSPQQDSSSSSSSESSSESEDERGTS</sequence>
<gene>
    <name evidence="14" type="ORF">Cgig2_019147</name>
</gene>